<keyword evidence="10" id="KW-1185">Reference proteome</keyword>
<dbReference type="EMBL" id="MCBQ01012076">
    <property type="protein sequence ID" value="RKF65497.1"/>
    <property type="molecule type" value="Genomic_DNA"/>
</dbReference>
<evidence type="ECO:0000256" key="1">
    <source>
        <dbReference type="ARBA" id="ARBA00004123"/>
    </source>
</evidence>
<dbReference type="PANTHER" id="PTHR15840:SF10">
    <property type="entry name" value="EKC_KEOPS COMPLEX SUBUNIT TPRKB"/>
    <property type="match status" value="1"/>
</dbReference>
<evidence type="ECO:0000313" key="9">
    <source>
        <dbReference type="EMBL" id="RKF65497.1"/>
    </source>
</evidence>
<organism evidence="9 10">
    <name type="scientific">Golovinomyces cichoracearum</name>
    <dbReference type="NCBI Taxonomy" id="62708"/>
    <lineage>
        <taxon>Eukaryota</taxon>
        <taxon>Fungi</taxon>
        <taxon>Dikarya</taxon>
        <taxon>Ascomycota</taxon>
        <taxon>Pezizomycotina</taxon>
        <taxon>Leotiomycetes</taxon>
        <taxon>Erysiphales</taxon>
        <taxon>Erysiphaceae</taxon>
        <taxon>Golovinomyces</taxon>
    </lineage>
</organism>
<proteinExistence type="inferred from homology"/>
<sequence length="210" mass="23273">MVQVQTVPLEHTPKSHCVHIALFRNLKNAAFLVERLRAGDSEYEYALIDARSILSTIHILSACFQAIARHVSEKLRTRNIHSEIVFGLSPRNNIATSFSQFGITPQTTDLIVVKIGEASLHESINSHLDKAIDGDAVDFTDAALKDVTDWSRVEKLYNLSSSNVKEKAAGKISTANNQMKFRKLDARESPMKKEIEILVLGAMALKGSTN</sequence>
<evidence type="ECO:0000256" key="3">
    <source>
        <dbReference type="ARBA" id="ARBA00015316"/>
    </source>
</evidence>
<dbReference type="PANTHER" id="PTHR15840">
    <property type="entry name" value="CGI-121 FAMILY MEMBER"/>
    <property type="match status" value="1"/>
</dbReference>
<comment type="similarity">
    <text evidence="2 8">Belongs to the CGI121/TPRKB family.</text>
</comment>
<keyword evidence="6 8" id="KW-0539">Nucleus</keyword>
<keyword evidence="5" id="KW-0819">tRNA processing</keyword>
<dbReference type="AlphaFoldDB" id="A0A420I703"/>
<evidence type="ECO:0000313" key="10">
    <source>
        <dbReference type="Proteomes" id="UP000283383"/>
    </source>
</evidence>
<dbReference type="GO" id="GO:0005829">
    <property type="term" value="C:cytosol"/>
    <property type="evidence" value="ECO:0007669"/>
    <property type="project" value="TreeGrafter"/>
</dbReference>
<protein>
    <recommendedName>
        <fullName evidence="4">EKC/KEOPS complex subunit CGI121</fullName>
    </recommendedName>
    <alternativeName>
        <fullName evidence="3">EKC/KEOPS complex subunit cgi121</fullName>
    </alternativeName>
</protein>
<comment type="caution">
    <text evidence="9">The sequence shown here is derived from an EMBL/GenBank/DDBJ whole genome shotgun (WGS) entry which is preliminary data.</text>
</comment>
<dbReference type="Pfam" id="PF08617">
    <property type="entry name" value="CGI-121"/>
    <property type="match status" value="1"/>
</dbReference>
<dbReference type="GO" id="GO:0000408">
    <property type="term" value="C:EKC/KEOPS complex"/>
    <property type="evidence" value="ECO:0007669"/>
    <property type="project" value="TreeGrafter"/>
</dbReference>
<reference evidence="9 10" key="1">
    <citation type="journal article" date="2018" name="BMC Genomics">
        <title>Comparative genome analyses reveal sequence features reflecting distinct modes of host-adaptation between dicot and monocot powdery mildew.</title>
        <authorList>
            <person name="Wu Y."/>
            <person name="Ma X."/>
            <person name="Pan Z."/>
            <person name="Kale S.D."/>
            <person name="Song Y."/>
            <person name="King H."/>
            <person name="Zhang Q."/>
            <person name="Presley C."/>
            <person name="Deng X."/>
            <person name="Wei C.I."/>
            <person name="Xiao S."/>
        </authorList>
    </citation>
    <scope>NUCLEOTIDE SEQUENCE [LARGE SCALE GENOMIC DNA]</scope>
    <source>
        <strain evidence="9">UMSG3</strain>
    </source>
</reference>
<accession>A0A420I703</accession>
<dbReference type="Gene3D" id="3.30.2380.10">
    <property type="entry name" value="CGI121/TPRKB"/>
    <property type="match status" value="1"/>
</dbReference>
<gene>
    <name evidence="9" type="ORF">GcM3_120014</name>
</gene>
<dbReference type="GO" id="GO:0002949">
    <property type="term" value="P:tRNA threonylcarbamoyladenosine modification"/>
    <property type="evidence" value="ECO:0007669"/>
    <property type="project" value="TreeGrafter"/>
</dbReference>
<comment type="function">
    <text evidence="7">Component of the EKC/KEOPS complex that is required for the formation of a threonylcarbamoyl group on adenosine at position 37 (t(6)A37) in tRNAs that read codons beginning with adenine. The complex is probably involved in the transfer of the threonylcarbamoyl moiety of threonylcarbamoyl-AMP (TC-AMP) to the N6 group of A37. CGI121 acts as an allosteric effector that regulates the t(6)A activity of the complex. The EKC/KEOPS complex also promotes both telomere uncapping and telomere elongation. The complex is required for efficient recruitment of transcriptional coactivators. CGI121 is not required for tRNA modification.</text>
</comment>
<evidence type="ECO:0000256" key="7">
    <source>
        <dbReference type="ARBA" id="ARBA00025043"/>
    </source>
</evidence>
<name>A0A420I703_9PEZI</name>
<dbReference type="GO" id="GO:0005634">
    <property type="term" value="C:nucleus"/>
    <property type="evidence" value="ECO:0007669"/>
    <property type="project" value="UniProtKB-SubCell"/>
</dbReference>
<evidence type="ECO:0000256" key="8">
    <source>
        <dbReference type="RuleBase" id="RU004398"/>
    </source>
</evidence>
<dbReference type="InterPro" id="IPR013926">
    <property type="entry name" value="CGI121/TPRKB"/>
</dbReference>
<dbReference type="InterPro" id="IPR036504">
    <property type="entry name" value="CGI121/TPRKB_sf"/>
</dbReference>
<evidence type="ECO:0000256" key="5">
    <source>
        <dbReference type="ARBA" id="ARBA00022694"/>
    </source>
</evidence>
<evidence type="ECO:0000256" key="2">
    <source>
        <dbReference type="ARBA" id="ARBA00005546"/>
    </source>
</evidence>
<evidence type="ECO:0000256" key="4">
    <source>
        <dbReference type="ARBA" id="ARBA00016009"/>
    </source>
</evidence>
<dbReference type="SUPFAM" id="SSF143870">
    <property type="entry name" value="PF0523-like"/>
    <property type="match status" value="1"/>
</dbReference>
<dbReference type="STRING" id="62708.A0A420I703"/>
<dbReference type="Proteomes" id="UP000283383">
    <property type="component" value="Unassembled WGS sequence"/>
</dbReference>
<evidence type="ECO:0000256" key="6">
    <source>
        <dbReference type="ARBA" id="ARBA00023242"/>
    </source>
</evidence>
<comment type="subcellular location">
    <subcellularLocation>
        <location evidence="1">Nucleus</location>
    </subcellularLocation>
</comment>